<accession>A0A0R1MRV2</accession>
<protein>
    <recommendedName>
        <fullName evidence="10">CRISPR-associated endonuclease Cas1</fullName>
        <ecNumber evidence="10">3.1.-.-</ecNumber>
    </recommendedName>
</protein>
<evidence type="ECO:0000256" key="9">
    <source>
        <dbReference type="ARBA" id="ARBA00038592"/>
    </source>
</evidence>
<dbReference type="InterPro" id="IPR050646">
    <property type="entry name" value="Cas1"/>
</dbReference>
<dbReference type="EMBL" id="AZEC01000031">
    <property type="protein sequence ID" value="KRL07754.1"/>
    <property type="molecule type" value="Genomic_DNA"/>
</dbReference>
<comment type="subunit">
    <text evidence="9 10">Homodimer, forms a heterotetramer with a Cas2 homodimer.</text>
</comment>
<keyword evidence="12" id="KW-1185">Reference proteome</keyword>
<dbReference type="PANTHER" id="PTHR34353">
    <property type="entry name" value="CRISPR-ASSOCIATED ENDONUCLEASE CAS1 1"/>
    <property type="match status" value="1"/>
</dbReference>
<name>A0A0R1MRV2_9LACO</name>
<evidence type="ECO:0000256" key="8">
    <source>
        <dbReference type="ARBA" id="ARBA00023211"/>
    </source>
</evidence>
<dbReference type="HAMAP" id="MF_01470">
    <property type="entry name" value="Cas1"/>
    <property type="match status" value="1"/>
</dbReference>
<dbReference type="Gene3D" id="3.100.10.20">
    <property type="entry name" value="CRISPR-associated endonuclease Cas1, N-terminal domain"/>
    <property type="match status" value="1"/>
</dbReference>
<comment type="similarity">
    <text evidence="10">Belongs to the CRISPR-associated endonuclease Cas1 family.</text>
</comment>
<dbReference type="Proteomes" id="UP000051330">
    <property type="component" value="Unassembled WGS sequence"/>
</dbReference>
<dbReference type="EC" id="3.1.-.-" evidence="10"/>
<dbReference type="RefSeq" id="WP_057822541.1">
    <property type="nucleotide sequence ID" value="NZ_AZEC01000031.1"/>
</dbReference>
<dbReference type="GO" id="GO:0004520">
    <property type="term" value="F:DNA endonuclease activity"/>
    <property type="evidence" value="ECO:0007669"/>
    <property type="project" value="InterPro"/>
</dbReference>
<dbReference type="GO" id="GO:0016787">
    <property type="term" value="F:hydrolase activity"/>
    <property type="evidence" value="ECO:0007669"/>
    <property type="project" value="UniProtKB-KW"/>
</dbReference>
<dbReference type="NCBIfam" id="TIGR03640">
    <property type="entry name" value="cas1_DVULG"/>
    <property type="match status" value="1"/>
</dbReference>
<dbReference type="Pfam" id="PF01867">
    <property type="entry name" value="Cas_Cas1"/>
    <property type="match status" value="1"/>
</dbReference>
<feature type="binding site" evidence="10">
    <location>
        <position position="166"/>
    </location>
    <ligand>
        <name>Mn(2+)</name>
        <dbReference type="ChEBI" id="CHEBI:29035"/>
    </ligand>
</feature>
<evidence type="ECO:0000313" key="12">
    <source>
        <dbReference type="Proteomes" id="UP000051330"/>
    </source>
</evidence>
<keyword evidence="7 10" id="KW-0238">DNA-binding</keyword>
<dbReference type="Gene3D" id="1.20.120.920">
    <property type="entry name" value="CRISPR-associated endonuclease Cas1, C-terminal domain"/>
    <property type="match status" value="1"/>
</dbReference>
<dbReference type="InterPro" id="IPR002729">
    <property type="entry name" value="CRISPR-assoc_Cas1"/>
</dbReference>
<comment type="function">
    <text evidence="10">CRISPR (clustered regularly interspaced short palindromic repeat), is an adaptive immune system that provides protection against mobile genetic elements (viruses, transposable elements and conjugative plasmids). CRISPR clusters contain spacers, sequences complementary to antecedent mobile elements, and target invading nucleic acids. CRISPR clusters are transcribed and processed into CRISPR RNA (crRNA). Acts as a dsDNA endonuclease. Involved in the integration of spacer DNA into the CRISPR cassette.</text>
</comment>
<dbReference type="InterPro" id="IPR042206">
    <property type="entry name" value="CRISPR-assoc_Cas1_C"/>
</dbReference>
<evidence type="ECO:0000313" key="11">
    <source>
        <dbReference type="EMBL" id="KRL07754.1"/>
    </source>
</evidence>
<evidence type="ECO:0000256" key="1">
    <source>
        <dbReference type="ARBA" id="ARBA00022722"/>
    </source>
</evidence>
<keyword evidence="5 10" id="KW-0460">Magnesium</keyword>
<dbReference type="PANTHER" id="PTHR34353:SF2">
    <property type="entry name" value="CRISPR-ASSOCIATED ENDONUCLEASE CAS1 1"/>
    <property type="match status" value="1"/>
</dbReference>
<keyword evidence="3 10" id="KW-0255">Endonuclease</keyword>
<dbReference type="PATRIC" id="fig|1423792.3.peg.2062"/>
<evidence type="ECO:0000256" key="6">
    <source>
        <dbReference type="ARBA" id="ARBA00023118"/>
    </source>
</evidence>
<evidence type="ECO:0000256" key="10">
    <source>
        <dbReference type="HAMAP-Rule" id="MF_01470"/>
    </source>
</evidence>
<evidence type="ECO:0000256" key="3">
    <source>
        <dbReference type="ARBA" id="ARBA00022759"/>
    </source>
</evidence>
<dbReference type="InterPro" id="IPR019856">
    <property type="entry name" value="CRISPR-assoc_Cas1_DVULG"/>
</dbReference>
<dbReference type="AlphaFoldDB" id="A0A0R1MRV2"/>
<evidence type="ECO:0000256" key="7">
    <source>
        <dbReference type="ARBA" id="ARBA00023125"/>
    </source>
</evidence>
<keyword evidence="6 10" id="KW-0051">Antiviral defense</keyword>
<dbReference type="GO" id="GO:0043571">
    <property type="term" value="P:maintenance of CRISPR repeat elements"/>
    <property type="evidence" value="ECO:0007669"/>
    <property type="project" value="UniProtKB-UniRule"/>
</dbReference>
<dbReference type="GO" id="GO:0003677">
    <property type="term" value="F:DNA binding"/>
    <property type="evidence" value="ECO:0007669"/>
    <property type="project" value="UniProtKB-KW"/>
</dbReference>
<reference evidence="11 12" key="1">
    <citation type="journal article" date="2015" name="Genome Announc.">
        <title>Expanding the biotechnology potential of lactobacilli through comparative genomics of 213 strains and associated genera.</title>
        <authorList>
            <person name="Sun Z."/>
            <person name="Harris H.M."/>
            <person name="McCann A."/>
            <person name="Guo C."/>
            <person name="Argimon S."/>
            <person name="Zhang W."/>
            <person name="Yang X."/>
            <person name="Jeffery I.B."/>
            <person name="Cooney J.C."/>
            <person name="Kagawa T.F."/>
            <person name="Liu W."/>
            <person name="Song Y."/>
            <person name="Salvetti E."/>
            <person name="Wrobel A."/>
            <person name="Rasinkangas P."/>
            <person name="Parkhill J."/>
            <person name="Rea M.C."/>
            <person name="O'Sullivan O."/>
            <person name="Ritari J."/>
            <person name="Douillard F.P."/>
            <person name="Paul Ross R."/>
            <person name="Yang R."/>
            <person name="Briner A.E."/>
            <person name="Felis G.E."/>
            <person name="de Vos W.M."/>
            <person name="Barrangou R."/>
            <person name="Klaenhammer T.R."/>
            <person name="Caufield P.W."/>
            <person name="Cui Y."/>
            <person name="Zhang H."/>
            <person name="O'Toole P.W."/>
        </authorList>
    </citation>
    <scope>NUCLEOTIDE SEQUENCE [LARGE SCALE GENOMIC DNA]</scope>
    <source>
        <strain evidence="11 12">DSM 12744</strain>
    </source>
</reference>
<feature type="binding site" evidence="10">
    <location>
        <position position="234"/>
    </location>
    <ligand>
        <name>Mn(2+)</name>
        <dbReference type="ChEBI" id="CHEBI:29035"/>
    </ligand>
</feature>
<dbReference type="OrthoDB" id="9803119at2"/>
<evidence type="ECO:0000256" key="4">
    <source>
        <dbReference type="ARBA" id="ARBA00022801"/>
    </source>
</evidence>
<proteinExistence type="inferred from homology"/>
<evidence type="ECO:0000256" key="2">
    <source>
        <dbReference type="ARBA" id="ARBA00022723"/>
    </source>
</evidence>
<dbReference type="STRING" id="1423792.FD09_GL002031"/>
<comment type="cofactor">
    <cofactor evidence="10">
        <name>Mg(2+)</name>
        <dbReference type="ChEBI" id="CHEBI:18420"/>
    </cofactor>
    <cofactor evidence="10">
        <name>Mn(2+)</name>
        <dbReference type="ChEBI" id="CHEBI:29035"/>
    </cofactor>
</comment>
<organism evidence="11 12">
    <name type="scientific">Schleiferilactobacillus perolens DSM 12744</name>
    <dbReference type="NCBI Taxonomy" id="1423792"/>
    <lineage>
        <taxon>Bacteria</taxon>
        <taxon>Bacillati</taxon>
        <taxon>Bacillota</taxon>
        <taxon>Bacilli</taxon>
        <taxon>Lactobacillales</taxon>
        <taxon>Lactobacillaceae</taxon>
        <taxon>Schleiferilactobacillus</taxon>
    </lineage>
</organism>
<keyword evidence="4 10" id="KW-0378">Hydrolase</keyword>
<evidence type="ECO:0000256" key="5">
    <source>
        <dbReference type="ARBA" id="ARBA00022842"/>
    </source>
</evidence>
<feature type="binding site" evidence="10">
    <location>
        <position position="249"/>
    </location>
    <ligand>
        <name>Mn(2+)</name>
        <dbReference type="ChEBI" id="CHEBI:29035"/>
    </ligand>
</feature>
<dbReference type="GO" id="GO:0046872">
    <property type="term" value="F:metal ion binding"/>
    <property type="evidence" value="ECO:0007669"/>
    <property type="project" value="UniProtKB-UniRule"/>
</dbReference>
<dbReference type="NCBIfam" id="TIGR00287">
    <property type="entry name" value="cas1"/>
    <property type="match status" value="1"/>
</dbReference>
<keyword evidence="2 10" id="KW-0479">Metal-binding</keyword>
<keyword evidence="1 10" id="KW-0540">Nuclease</keyword>
<gene>
    <name evidence="10" type="primary">cas1</name>
    <name evidence="11" type="ORF">FD09_GL002031</name>
</gene>
<sequence>MKQLLNTLFISQEDGYLALNNGNVTVLVDKKPVGKAPLINFQAIIAFTRMGASPALLQECMARNILLSFISPTGKFLGQMTGQTNGNVLLRKEQVRVSDDKGKSALIARNMIAGKLYNQRRLIQRYMRDHELVVDVGVLQNLVDELRESIQAVQLATQLDTIRGIEGNAAAAYFAQFDQLILQHSSEFRFAGRNRRPPLDNVNALLSFAYVMLGEECSGALLSVGLDPYIGFMHADRPGRKGLALDMMEELRGIYADQFVLTIINKHIMKSSMFEHQDSGAVWLNDEGRRVFLTQWQQRKGDEITHPYLQQKISWGLVPYSQALLLVRYLRGDLDAYPAFLWK</sequence>
<dbReference type="InterPro" id="IPR042211">
    <property type="entry name" value="CRISPR-assoc_Cas1_N"/>
</dbReference>
<dbReference type="GO" id="GO:0051607">
    <property type="term" value="P:defense response to virus"/>
    <property type="evidence" value="ECO:0007669"/>
    <property type="project" value="UniProtKB-UniRule"/>
</dbReference>
<keyword evidence="8 10" id="KW-0464">Manganese</keyword>
<comment type="caution">
    <text evidence="11">The sequence shown here is derived from an EMBL/GenBank/DDBJ whole genome shotgun (WGS) entry which is preliminary data.</text>
</comment>